<sequence length="374" mass="41571">MSESESNSDQSASDSEVAGDSSTAWKFIDEPSPQLHVEDVEEFLLSKARTEANRVAKKLLVRIFGTEHRLPSDVTTQDIMKAWLDPSFLAVAQRHVNSSLAQSAFVSRSDLLKFLQVELWLAFYSVSPSNFYERSNKQYYPPVKSVMPSKRYFAILRAFGKPNAEDDVSSTHWKAPFQHDPNLSHAMDELCRLCSRFGFVSEVSIASLDDDLLRLRSSAVDDLGLNRTRNPKKGYGPVQHGIVSLATGLFLGGHIASKGETVVDVVKILQRGLCGATTDSQIRLPGIMFALDRGYQSKEVNKQILECGAAIIGTHKKNSSFPFTFGAAPKNTKNLSVSKVQNMHNGQYLNLCSGVQLNRINLHTLWRTDQVSEM</sequence>
<evidence type="ECO:0000313" key="3">
    <source>
        <dbReference type="Proteomes" id="UP000018958"/>
    </source>
</evidence>
<gene>
    <name evidence="2" type="ORF">F441_09811</name>
</gene>
<dbReference type="Proteomes" id="UP000018958">
    <property type="component" value="Unassembled WGS sequence"/>
</dbReference>
<feature type="region of interest" description="Disordered" evidence="1">
    <location>
        <begin position="1"/>
        <end position="21"/>
    </location>
</feature>
<dbReference type="EMBL" id="ANIX01001969">
    <property type="protein sequence ID" value="ETP15453.1"/>
    <property type="molecule type" value="Genomic_DNA"/>
</dbReference>
<organism evidence="2 3">
    <name type="scientific">Phytophthora nicotianae CJ01A1</name>
    <dbReference type="NCBI Taxonomy" id="1317063"/>
    <lineage>
        <taxon>Eukaryota</taxon>
        <taxon>Sar</taxon>
        <taxon>Stramenopiles</taxon>
        <taxon>Oomycota</taxon>
        <taxon>Peronosporomycetes</taxon>
        <taxon>Peronosporales</taxon>
        <taxon>Peronosporaceae</taxon>
        <taxon>Phytophthora</taxon>
    </lineage>
</organism>
<feature type="compositionally biased region" description="Low complexity" evidence="1">
    <location>
        <begin position="1"/>
        <end position="16"/>
    </location>
</feature>
<accession>W2WZ59</accession>
<protein>
    <submittedName>
        <fullName evidence="2">Uncharacterized protein</fullName>
    </submittedName>
</protein>
<proteinExistence type="predicted"/>
<evidence type="ECO:0000313" key="2">
    <source>
        <dbReference type="EMBL" id="ETP15453.1"/>
    </source>
</evidence>
<dbReference type="AlphaFoldDB" id="W2WZ59"/>
<evidence type="ECO:0000256" key="1">
    <source>
        <dbReference type="SAM" id="MobiDB-lite"/>
    </source>
</evidence>
<name>W2WZ59_PHYNI</name>
<reference evidence="2 3" key="1">
    <citation type="submission" date="2013-11" db="EMBL/GenBank/DDBJ databases">
        <title>The Genome Sequence of Phytophthora parasitica CJ01A1.</title>
        <authorList>
            <consortium name="The Broad Institute Genomics Platform"/>
            <person name="Russ C."/>
            <person name="Tyler B."/>
            <person name="Panabieres F."/>
            <person name="Shan W."/>
            <person name="Tripathy S."/>
            <person name="Grunwald N."/>
            <person name="Machado M."/>
            <person name="Johnson C.S."/>
            <person name="Walker B."/>
            <person name="Young S.K."/>
            <person name="Zeng Q."/>
            <person name="Gargeya S."/>
            <person name="Fitzgerald M."/>
            <person name="Haas B."/>
            <person name="Abouelleil A."/>
            <person name="Allen A.W."/>
            <person name="Alvarado L."/>
            <person name="Arachchi H.M."/>
            <person name="Berlin A.M."/>
            <person name="Chapman S.B."/>
            <person name="Gainer-Dewar J."/>
            <person name="Goldberg J."/>
            <person name="Griggs A."/>
            <person name="Gujja S."/>
            <person name="Hansen M."/>
            <person name="Howarth C."/>
            <person name="Imamovic A."/>
            <person name="Ireland A."/>
            <person name="Larimer J."/>
            <person name="McCowan C."/>
            <person name="Murphy C."/>
            <person name="Pearson M."/>
            <person name="Poon T.W."/>
            <person name="Priest M."/>
            <person name="Roberts A."/>
            <person name="Saif S."/>
            <person name="Shea T."/>
            <person name="Sisk P."/>
            <person name="Sykes S."/>
            <person name="Wortman J."/>
            <person name="Nusbaum C."/>
            <person name="Birren B."/>
        </authorList>
    </citation>
    <scope>NUCLEOTIDE SEQUENCE [LARGE SCALE GENOMIC DNA]</scope>
    <source>
        <strain evidence="2 3">CJ01A1</strain>
    </source>
</reference>
<comment type="caution">
    <text evidence="2">The sequence shown here is derived from an EMBL/GenBank/DDBJ whole genome shotgun (WGS) entry which is preliminary data.</text>
</comment>